<keyword evidence="3" id="KW-1185">Reference proteome</keyword>
<dbReference type="PANTHER" id="PTHR33990">
    <property type="entry name" value="PROTEIN YJDN-RELATED"/>
    <property type="match status" value="1"/>
</dbReference>
<dbReference type="InterPro" id="IPR028973">
    <property type="entry name" value="PhnB-like"/>
</dbReference>
<keyword evidence="2" id="KW-0808">Transferase</keyword>
<comment type="caution">
    <text evidence="2">The sequence shown here is derived from an EMBL/GenBank/DDBJ whole genome shotgun (WGS) entry which is preliminary data.</text>
</comment>
<proteinExistence type="predicted"/>
<dbReference type="Proteomes" id="UP000005938">
    <property type="component" value="Unassembled WGS sequence"/>
</dbReference>
<dbReference type="OrthoDB" id="9806473at2"/>
<evidence type="ECO:0000259" key="1">
    <source>
        <dbReference type="Pfam" id="PF06983"/>
    </source>
</evidence>
<accession>I0WBD4</accession>
<dbReference type="Gene3D" id="3.30.720.110">
    <property type="match status" value="1"/>
</dbReference>
<keyword evidence="2" id="KW-0489">Methyltransferase</keyword>
<dbReference type="Gene3D" id="3.30.720.100">
    <property type="match status" value="1"/>
</dbReference>
<dbReference type="InterPro" id="IPR029068">
    <property type="entry name" value="Glyas_Bleomycin-R_OHBP_Dase"/>
</dbReference>
<sequence length="278" mass="31763">MNSSIYPCIWFNNTAKEAVLFYKDVFGDVQFIDTNERVVTFQIYGVKFMGLNGGDRYSPSPAVSYFVYCGNDEKKILNLYESLRVGGKVLMPLDTYDWSVKYAWVEDKYGVSWQLDIDAINNVQSIVPAFLFTNEKQSRVAEAVDFYTTIFSNSTKLMEYPSSGQPLIFAQFKLDHYIFNAMSGGEEKHDFDFTEGNSFVIECETQFEIDTYWNAFSKEGKESKCGWVRDRYGVWWQIIPSILKDLMKDPATNSSASSCMMSMGKFDIAALQKAVSNS</sequence>
<dbReference type="Pfam" id="PF06983">
    <property type="entry name" value="3-dmu-9_3-mt"/>
    <property type="match status" value="2"/>
</dbReference>
<evidence type="ECO:0000313" key="2">
    <source>
        <dbReference type="EMBL" id="EID73700.1"/>
    </source>
</evidence>
<keyword evidence="2" id="KW-0830">Ubiquinone</keyword>
<dbReference type="CDD" id="cd06588">
    <property type="entry name" value="PhnB_like"/>
    <property type="match status" value="1"/>
</dbReference>
<reference evidence="2 3" key="1">
    <citation type="journal article" date="2012" name="J. Bacteriol.">
        <title>Genome Sequence of the Halotolerant Bacterium Imtechella halotolerans K1T.</title>
        <authorList>
            <person name="Kumar S."/>
            <person name="Vikram S."/>
            <person name="Subramanian S."/>
            <person name="Raghava G.P."/>
            <person name="Pinnaka A.K."/>
        </authorList>
    </citation>
    <scope>NUCLEOTIDE SEQUENCE [LARGE SCALE GENOMIC DNA]</scope>
    <source>
        <strain evidence="2 3">K1</strain>
    </source>
</reference>
<dbReference type="EMBL" id="AJJU01000018">
    <property type="protein sequence ID" value="EID73700.1"/>
    <property type="molecule type" value="Genomic_DNA"/>
</dbReference>
<dbReference type="SUPFAM" id="SSF54593">
    <property type="entry name" value="Glyoxalase/Bleomycin resistance protein/Dihydroxybiphenyl dioxygenase"/>
    <property type="match status" value="2"/>
</dbReference>
<dbReference type="AlphaFoldDB" id="I0WBD4"/>
<dbReference type="eggNOG" id="COG3865">
    <property type="taxonomic scope" value="Bacteria"/>
</dbReference>
<name>I0WBD4_9FLAO</name>
<protein>
    <submittedName>
        <fullName evidence="2">3-demethylubiquinone-9 3-methyltransferase</fullName>
    </submittedName>
</protein>
<evidence type="ECO:0000313" key="3">
    <source>
        <dbReference type="Proteomes" id="UP000005938"/>
    </source>
</evidence>
<feature type="domain" description="PhnB-like" evidence="1">
    <location>
        <begin position="4"/>
        <end position="115"/>
    </location>
</feature>
<dbReference type="GO" id="GO:0032259">
    <property type="term" value="P:methylation"/>
    <property type="evidence" value="ECO:0007669"/>
    <property type="project" value="UniProtKB-KW"/>
</dbReference>
<dbReference type="Gene3D" id="3.10.180.10">
    <property type="entry name" value="2,3-Dihydroxybiphenyl 1,2-Dioxygenase, domain 1"/>
    <property type="match status" value="1"/>
</dbReference>
<dbReference type="GO" id="GO:0008168">
    <property type="term" value="F:methyltransferase activity"/>
    <property type="evidence" value="ECO:0007669"/>
    <property type="project" value="UniProtKB-KW"/>
</dbReference>
<organism evidence="2 3">
    <name type="scientific">Imtechella halotolerans K1</name>
    <dbReference type="NCBI Taxonomy" id="946077"/>
    <lineage>
        <taxon>Bacteria</taxon>
        <taxon>Pseudomonadati</taxon>
        <taxon>Bacteroidota</taxon>
        <taxon>Flavobacteriia</taxon>
        <taxon>Flavobacteriales</taxon>
        <taxon>Flavobacteriaceae</taxon>
        <taxon>Imtechella</taxon>
    </lineage>
</organism>
<feature type="domain" description="PhnB-like" evidence="1">
    <location>
        <begin position="125"/>
        <end position="239"/>
    </location>
</feature>
<dbReference type="RefSeq" id="WP_008240225.1">
    <property type="nucleotide sequence ID" value="NZ_AJJU01000018.1"/>
</dbReference>
<dbReference type="STRING" id="946077.W5A_10305"/>
<gene>
    <name evidence="2" type="ORF">W5A_10305</name>
</gene>